<protein>
    <submittedName>
        <fullName evidence="2">Uncharacterized protein LOC112213946 isoform X2</fullName>
    </submittedName>
</protein>
<keyword evidence="1" id="KW-1185">Reference proteome</keyword>
<dbReference type="RefSeq" id="XP_024227793.1">
    <property type="nucleotide sequence ID" value="XM_024372025.2"/>
</dbReference>
<dbReference type="Proteomes" id="UP000515180">
    <property type="component" value="Unplaced"/>
</dbReference>
<dbReference type="AlphaFoldDB" id="A0A6P6FJN4"/>
<evidence type="ECO:0000313" key="1">
    <source>
        <dbReference type="Proteomes" id="UP000515180"/>
    </source>
</evidence>
<dbReference type="CTD" id="43315"/>
<evidence type="ECO:0000313" key="2">
    <source>
        <dbReference type="RefSeq" id="XP_024227793.1"/>
    </source>
</evidence>
<accession>A0A6P6FJN4</accession>
<name>A0A6P6FJN4_BOMIM</name>
<proteinExistence type="predicted"/>
<reference evidence="2" key="1">
    <citation type="submission" date="2025-08" db="UniProtKB">
        <authorList>
            <consortium name="RefSeq"/>
        </authorList>
    </citation>
    <scope>IDENTIFICATION</scope>
</reference>
<dbReference type="GeneID" id="112213946"/>
<organism evidence="1 2">
    <name type="scientific">Bombus impatiens</name>
    <name type="common">Bumblebee</name>
    <dbReference type="NCBI Taxonomy" id="132113"/>
    <lineage>
        <taxon>Eukaryota</taxon>
        <taxon>Metazoa</taxon>
        <taxon>Ecdysozoa</taxon>
        <taxon>Arthropoda</taxon>
        <taxon>Hexapoda</taxon>
        <taxon>Insecta</taxon>
        <taxon>Pterygota</taxon>
        <taxon>Neoptera</taxon>
        <taxon>Endopterygota</taxon>
        <taxon>Hymenoptera</taxon>
        <taxon>Apocrita</taxon>
        <taxon>Aculeata</taxon>
        <taxon>Apoidea</taxon>
        <taxon>Anthophila</taxon>
        <taxon>Apidae</taxon>
        <taxon>Bombus</taxon>
        <taxon>Pyrobombus</taxon>
    </lineage>
</organism>
<gene>
    <name evidence="2" type="primary">LOC112213946</name>
</gene>
<sequence>MCQWHLRVPRGLAGPGVPILRRKSQTIVHLIFYEGTHRENYEIICISGDTTGEINRKVFLTNTSIEEVYTKLYVPRYDWRNKQANCTFRGACATVLTGF</sequence>